<dbReference type="Pfam" id="PF10990">
    <property type="entry name" value="DUF2809"/>
    <property type="match status" value="1"/>
</dbReference>
<dbReference type="RefSeq" id="WP_075992719.1">
    <property type="nucleotide sequence ID" value="NZ_DALZSL010000017.1"/>
</dbReference>
<feature type="transmembrane region" description="Helical" evidence="1">
    <location>
        <begin position="94"/>
        <end position="116"/>
    </location>
</feature>
<proteinExistence type="predicted"/>
<evidence type="ECO:0000313" key="3">
    <source>
        <dbReference type="Proteomes" id="UP000286402"/>
    </source>
</evidence>
<keyword evidence="3" id="KW-1185">Reference proteome</keyword>
<keyword evidence="1" id="KW-0472">Membrane</keyword>
<dbReference type="InterPro" id="IPR021257">
    <property type="entry name" value="DUF2809"/>
</dbReference>
<evidence type="ECO:0008006" key="4">
    <source>
        <dbReference type="Google" id="ProtNLM"/>
    </source>
</evidence>
<evidence type="ECO:0000313" key="2">
    <source>
        <dbReference type="EMBL" id="RKF37267.1"/>
    </source>
</evidence>
<dbReference type="Proteomes" id="UP000286402">
    <property type="component" value="Unassembled WGS sequence"/>
</dbReference>
<dbReference type="AlphaFoldDB" id="A0A420FWC3"/>
<protein>
    <recommendedName>
        <fullName evidence="4">DUF2809 domain-containing protein</fullName>
    </recommendedName>
</protein>
<reference evidence="2 3" key="1">
    <citation type="submission" date="2016-07" db="EMBL/GenBank/DDBJ databases">
        <title>Genome analysis of Sphingobacterium siyangense T12B17.</title>
        <authorList>
            <person name="Xu D."/>
            <person name="Su Y."/>
            <person name="Zheng S."/>
        </authorList>
    </citation>
    <scope>NUCLEOTIDE SEQUENCE [LARGE SCALE GENOMIC DNA]</scope>
    <source>
        <strain evidence="2 3">T12B17</strain>
    </source>
</reference>
<gene>
    <name evidence="2" type="ORF">BCY89_06390</name>
</gene>
<keyword evidence="1" id="KW-1133">Transmembrane helix</keyword>
<organism evidence="2 3">
    <name type="scientific">Sphingobacterium siyangense</name>
    <dbReference type="NCBI Taxonomy" id="459529"/>
    <lineage>
        <taxon>Bacteria</taxon>
        <taxon>Pseudomonadati</taxon>
        <taxon>Bacteroidota</taxon>
        <taxon>Sphingobacteriia</taxon>
        <taxon>Sphingobacteriales</taxon>
        <taxon>Sphingobacteriaceae</taxon>
        <taxon>Sphingobacterium</taxon>
    </lineage>
</organism>
<sequence length="130" mass="14990">MKPKIHYLLCVALTIFMGLLSRKISAVPTITGDVLYAVMIYWLSRFLFTRKSLLFSFTTTLIFCFAIEFLQLVQHPLLIWIRNNPLLRLVFGQGFLWSDLVAYCLGTVGAACIDYLNYQMLKTDPTLRTK</sequence>
<feature type="transmembrane region" description="Helical" evidence="1">
    <location>
        <begin position="53"/>
        <end position="73"/>
    </location>
</feature>
<comment type="caution">
    <text evidence="2">The sequence shown here is derived from an EMBL/GenBank/DDBJ whole genome shotgun (WGS) entry which is preliminary data.</text>
</comment>
<evidence type="ECO:0000256" key="1">
    <source>
        <dbReference type="SAM" id="Phobius"/>
    </source>
</evidence>
<accession>A0A420FWC3</accession>
<keyword evidence="1" id="KW-0812">Transmembrane</keyword>
<name>A0A420FWC3_9SPHI</name>
<dbReference type="EMBL" id="MCAQ01000012">
    <property type="protein sequence ID" value="RKF37267.1"/>
    <property type="molecule type" value="Genomic_DNA"/>
</dbReference>